<dbReference type="STRING" id="225359.A0A2S4PQT1"/>
<dbReference type="AlphaFoldDB" id="A0A2S4PQT1"/>
<keyword evidence="13" id="KW-1185">Reference proteome</keyword>
<feature type="compositionally biased region" description="Low complexity" evidence="9">
    <location>
        <begin position="591"/>
        <end position="601"/>
    </location>
</feature>
<organism evidence="12 13">
    <name type="scientific">Erysiphe pulchra</name>
    <dbReference type="NCBI Taxonomy" id="225359"/>
    <lineage>
        <taxon>Eukaryota</taxon>
        <taxon>Fungi</taxon>
        <taxon>Dikarya</taxon>
        <taxon>Ascomycota</taxon>
        <taxon>Pezizomycotina</taxon>
        <taxon>Leotiomycetes</taxon>
        <taxon>Erysiphales</taxon>
        <taxon>Erysiphaceae</taxon>
        <taxon>Erysiphe</taxon>
    </lineage>
</organism>
<feature type="compositionally biased region" description="Polar residues" evidence="9">
    <location>
        <begin position="562"/>
        <end position="577"/>
    </location>
</feature>
<dbReference type="Pfam" id="PF26547">
    <property type="entry name" value="PDZD8_N"/>
    <property type="match status" value="1"/>
</dbReference>
<evidence type="ECO:0000256" key="2">
    <source>
        <dbReference type="ARBA" id="ARBA00022448"/>
    </source>
</evidence>
<evidence type="ECO:0000256" key="8">
    <source>
        <dbReference type="ARBA" id="ARBA00023136"/>
    </source>
</evidence>
<dbReference type="Pfam" id="PF15413">
    <property type="entry name" value="PH_11"/>
    <property type="match status" value="1"/>
</dbReference>
<feature type="region of interest" description="Disordered" evidence="9">
    <location>
        <begin position="542"/>
        <end position="608"/>
    </location>
</feature>
<evidence type="ECO:0000256" key="9">
    <source>
        <dbReference type="SAM" id="MobiDB-lite"/>
    </source>
</evidence>
<keyword evidence="4" id="KW-0256">Endoplasmic reticulum</keyword>
<dbReference type="GO" id="GO:0008289">
    <property type="term" value="F:lipid binding"/>
    <property type="evidence" value="ECO:0007669"/>
    <property type="project" value="UniProtKB-KW"/>
</dbReference>
<keyword evidence="5 10" id="KW-1133">Transmembrane helix</keyword>
<evidence type="ECO:0000259" key="11">
    <source>
        <dbReference type="PROSITE" id="PS51847"/>
    </source>
</evidence>
<evidence type="ECO:0000256" key="5">
    <source>
        <dbReference type="ARBA" id="ARBA00022989"/>
    </source>
</evidence>
<keyword evidence="6" id="KW-0445">Lipid transport</keyword>
<feature type="non-terminal residue" evidence="12">
    <location>
        <position position="997"/>
    </location>
</feature>
<gene>
    <name evidence="12" type="ORF">EPUL_003507</name>
</gene>
<dbReference type="GO" id="GO:1990456">
    <property type="term" value="P:mitochondrion-endoplasmic reticulum membrane tethering"/>
    <property type="evidence" value="ECO:0007669"/>
    <property type="project" value="TreeGrafter"/>
</dbReference>
<dbReference type="GO" id="GO:0032865">
    <property type="term" value="C:ERMES complex"/>
    <property type="evidence" value="ECO:0007669"/>
    <property type="project" value="TreeGrafter"/>
</dbReference>
<dbReference type="GO" id="GO:0005789">
    <property type="term" value="C:endoplasmic reticulum membrane"/>
    <property type="evidence" value="ECO:0007669"/>
    <property type="project" value="UniProtKB-SubCell"/>
</dbReference>
<feature type="compositionally biased region" description="Basic and acidic residues" evidence="9">
    <location>
        <begin position="499"/>
        <end position="517"/>
    </location>
</feature>
<keyword evidence="8 10" id="KW-0472">Membrane</keyword>
<evidence type="ECO:0000256" key="3">
    <source>
        <dbReference type="ARBA" id="ARBA00022692"/>
    </source>
</evidence>
<comment type="subcellular location">
    <subcellularLocation>
        <location evidence="1">Endoplasmic reticulum membrane</location>
    </subcellularLocation>
</comment>
<accession>A0A2S4PQT1</accession>
<dbReference type="InterPro" id="IPR031468">
    <property type="entry name" value="SMP_LBD"/>
</dbReference>
<keyword evidence="7" id="KW-0446">Lipid-binding</keyword>
<dbReference type="EMBL" id="PEDP01001040">
    <property type="protein sequence ID" value="POS84389.1"/>
    <property type="molecule type" value="Genomic_DNA"/>
</dbReference>
<feature type="region of interest" description="Disordered" evidence="9">
    <location>
        <begin position="800"/>
        <end position="835"/>
    </location>
</feature>
<dbReference type="Proteomes" id="UP000237438">
    <property type="component" value="Unassembled WGS sequence"/>
</dbReference>
<dbReference type="PANTHER" id="PTHR13466:SF19">
    <property type="entry name" value="NUCLEUS-VACUOLE JUNCTION PROTEIN 2"/>
    <property type="match status" value="1"/>
</dbReference>
<dbReference type="PROSITE" id="PS51847">
    <property type="entry name" value="SMP"/>
    <property type="match status" value="1"/>
</dbReference>
<feature type="region of interest" description="Disordered" evidence="9">
    <location>
        <begin position="485"/>
        <end position="517"/>
    </location>
</feature>
<protein>
    <recommendedName>
        <fullName evidence="11">SMP-LTD domain-containing protein</fullName>
    </recommendedName>
</protein>
<sequence length="997" mass="111780">MDKLFEYLLVYTIGGLTFPFVLIATCFIHGYLFLPTYKDTPHPDSIDSFIGPDEDVDFLDPIRKSSDEKSESQECYESQVLAGYFAVSRDYIPGGINGRPPERITPIGSTVVSTPSQSVYQSMYRSIFERKANINHHEKNFGKPLKKGSNVFFVVLRHDHLMLFDDDEQLEVRHVIPLANYNVSIYAGGDDIPEGELFIKRNALCLSRRRDVAEIIPDGQTSKPFYLFSENCSNKEDFYFTLLRNQEKQLKPLKYEINDIISLVQKLHSSEEQIQTRWLNAIIGRIFLALYKTSEMENYFRAKIKKKISRVKTPGFLSEIVLQNINTGESAPIITNPKLKDLTIDGELDVEADLRYSGNFRIEVAATARIDLGARFKAREVNLLLAVNLKKIEGHILLRIKPPPSNRLWICFQTQPRIDMNIEPIVSSRQITYTLILRQIESRIKEVVAESLVYPNWDDIPFFGTENKHIRGGVWEKNFDQKKLERQTQKPVVTQSEFSSHKSPETEGNTEEKKILNPEKDALLPPLEANTPNKLVPLLSSKSIDSQNSSPPRSLSSHKLETSSVNSKNQSNNTERSQIPILSGAYPISPSPSVSTNSTNVDAHKGSLNTGQRHVNAAFLALSQMDSSSQTQTVIGSTTLKSEKYENHNSFSSKNQYSEIQPKTPVIMNKNSFKSGKSEVTQPKSSITESRNEALASSIVQSSTGEFKRLSLATMNNAAATAKKWGWNALQRNFDSKNPPILEVSSPRPLVLGRGQPLPPPGVPLPPPLSKKTTLISVPKRKSVPIHELSRNPEDVILVSSTENNQENSLLPPLELKRRNPRRSKNHTEDTDDGLPVVPVHVAEFEEESEDHFKSSTKLSIDSLNLCDSTDQNFLDSSEDDSVIPSWVTTPEQDYIGKSMFKHCMESTVASFKEGEEEELAKTIDAHLRTAISQLAVSAPPLEVLQQTKGAKFNGIPKMNLSKKPTVAATHFINATLKTTNALPKTPKPTLISWTTV</sequence>
<evidence type="ECO:0000256" key="7">
    <source>
        <dbReference type="ARBA" id="ARBA00023121"/>
    </source>
</evidence>
<keyword evidence="2" id="KW-0813">Transport</keyword>
<evidence type="ECO:0000313" key="12">
    <source>
        <dbReference type="EMBL" id="POS84389.1"/>
    </source>
</evidence>
<dbReference type="InterPro" id="IPR058801">
    <property type="entry name" value="PDZD8_N"/>
</dbReference>
<comment type="caution">
    <text evidence="12">The sequence shown here is derived from an EMBL/GenBank/DDBJ whole genome shotgun (WGS) entry which is preliminary data.</text>
</comment>
<feature type="compositionally biased region" description="Polar residues" evidence="9">
    <location>
        <begin position="489"/>
        <end position="498"/>
    </location>
</feature>
<evidence type="ECO:0000256" key="1">
    <source>
        <dbReference type="ARBA" id="ARBA00004586"/>
    </source>
</evidence>
<feature type="compositionally biased region" description="Low complexity" evidence="9">
    <location>
        <begin position="546"/>
        <end position="557"/>
    </location>
</feature>
<name>A0A2S4PQT1_9PEZI</name>
<evidence type="ECO:0000313" key="13">
    <source>
        <dbReference type="Proteomes" id="UP000237438"/>
    </source>
</evidence>
<keyword evidence="3 10" id="KW-0812">Transmembrane</keyword>
<evidence type="ECO:0000256" key="6">
    <source>
        <dbReference type="ARBA" id="ARBA00023055"/>
    </source>
</evidence>
<evidence type="ECO:0000256" key="10">
    <source>
        <dbReference type="SAM" id="Phobius"/>
    </source>
</evidence>
<feature type="transmembrane region" description="Helical" evidence="10">
    <location>
        <begin position="7"/>
        <end position="34"/>
    </location>
</feature>
<dbReference type="CDD" id="cd21675">
    <property type="entry name" value="SMP_TEX2"/>
    <property type="match status" value="1"/>
</dbReference>
<dbReference type="GO" id="GO:0015914">
    <property type="term" value="P:phospholipid transport"/>
    <property type="evidence" value="ECO:0007669"/>
    <property type="project" value="TreeGrafter"/>
</dbReference>
<feature type="domain" description="SMP-LTD" evidence="11">
    <location>
        <begin position="270"/>
        <end position="463"/>
    </location>
</feature>
<proteinExistence type="predicted"/>
<dbReference type="OrthoDB" id="26740at2759"/>
<feature type="compositionally biased region" description="Polar residues" evidence="9">
    <location>
        <begin position="800"/>
        <end position="809"/>
    </location>
</feature>
<evidence type="ECO:0000256" key="4">
    <source>
        <dbReference type="ARBA" id="ARBA00022824"/>
    </source>
</evidence>
<reference evidence="12 13" key="1">
    <citation type="submission" date="2017-10" db="EMBL/GenBank/DDBJ databases">
        <title>Development of genomic resources for the powdery mildew, Erysiphe pulchra.</title>
        <authorList>
            <person name="Wadl P.A."/>
            <person name="Mack B.M."/>
            <person name="Moore G."/>
            <person name="Beltz S.B."/>
        </authorList>
    </citation>
    <scope>NUCLEOTIDE SEQUENCE [LARGE SCALE GENOMIC DNA]</scope>
    <source>
        <strain evidence="12">Cflorida</strain>
    </source>
</reference>
<dbReference type="PANTHER" id="PTHR13466">
    <property type="entry name" value="TEX2 PROTEIN-RELATED"/>
    <property type="match status" value="1"/>
</dbReference>